<dbReference type="PATRIC" id="fig|926550.5.peg.3594"/>
<dbReference type="HOGENOM" id="CLU_3096693_0_0_0"/>
<evidence type="ECO:0000313" key="2">
    <source>
        <dbReference type="Proteomes" id="UP000007880"/>
    </source>
</evidence>
<accession>I0I7X9</accession>
<dbReference type="Gene3D" id="3.10.450.50">
    <property type="match status" value="1"/>
</dbReference>
<dbReference type="Proteomes" id="UP000007880">
    <property type="component" value="Chromosome"/>
</dbReference>
<organism evidence="1 2">
    <name type="scientific">Caldilinea aerophila (strain DSM 14535 / JCM 11387 / NBRC 104270 / STL-6-O1)</name>
    <dbReference type="NCBI Taxonomy" id="926550"/>
    <lineage>
        <taxon>Bacteria</taxon>
        <taxon>Bacillati</taxon>
        <taxon>Chloroflexota</taxon>
        <taxon>Caldilineae</taxon>
        <taxon>Caldilineales</taxon>
        <taxon>Caldilineaceae</taxon>
        <taxon>Caldilinea</taxon>
    </lineage>
</organism>
<dbReference type="eggNOG" id="COG5485">
    <property type="taxonomic scope" value="Bacteria"/>
</dbReference>
<name>I0I7X9_CALAS</name>
<dbReference type="InterPro" id="IPR032710">
    <property type="entry name" value="NTF2-like_dom_sf"/>
</dbReference>
<reference evidence="1 2" key="1">
    <citation type="submission" date="2012-02" db="EMBL/GenBank/DDBJ databases">
        <title>Complete genome sequence of Caldilinea aerophila DSM 14535 (= NBRC 102666).</title>
        <authorList>
            <person name="Oguchi A."/>
            <person name="Hosoyama A."/>
            <person name="Sekine M."/>
            <person name="Fukai R."/>
            <person name="Kato Y."/>
            <person name="Nakamura S."/>
            <person name="Hanada S."/>
            <person name="Yamazaki S."/>
            <person name="Fujita N."/>
        </authorList>
    </citation>
    <scope>NUCLEOTIDE SEQUENCE [LARGE SCALE GENOMIC DNA]</scope>
    <source>
        <strain evidence="2">DSM 14535 / JCM 11387 / NBRC 104270 / STL-6-O1</strain>
    </source>
</reference>
<gene>
    <name evidence="1" type="ordered locus">CLDAP_33270</name>
</gene>
<dbReference type="STRING" id="926550.CLDAP_33270"/>
<dbReference type="SUPFAM" id="SSF54427">
    <property type="entry name" value="NTF2-like"/>
    <property type="match status" value="1"/>
</dbReference>
<dbReference type="EMBL" id="AP012337">
    <property type="protein sequence ID" value="BAM01367.1"/>
    <property type="molecule type" value="Genomic_DNA"/>
</dbReference>
<keyword evidence="2" id="KW-1185">Reference proteome</keyword>
<protein>
    <recommendedName>
        <fullName evidence="3">Ester cyclase</fullName>
    </recommendedName>
</protein>
<sequence>MSIHENKAVIRRFVKEVLNDKNLAVIDEICPPDYVELDPLPGQGPEDLRRR</sequence>
<dbReference type="KEGG" id="cap:CLDAP_33270"/>
<dbReference type="AlphaFoldDB" id="I0I7X9"/>
<evidence type="ECO:0008006" key="3">
    <source>
        <dbReference type="Google" id="ProtNLM"/>
    </source>
</evidence>
<proteinExistence type="predicted"/>
<dbReference type="RefSeq" id="WP_014434593.1">
    <property type="nucleotide sequence ID" value="NC_017079.1"/>
</dbReference>
<evidence type="ECO:0000313" key="1">
    <source>
        <dbReference type="EMBL" id="BAM01367.1"/>
    </source>
</evidence>